<evidence type="ECO:0000313" key="2">
    <source>
        <dbReference type="EMBL" id="ABL00230.1"/>
    </source>
</evidence>
<organism evidence="2 3">
    <name type="scientific">Pelobacter propionicus (strain DSM 2379 / NBRC 103807 / OttBd1)</name>
    <dbReference type="NCBI Taxonomy" id="338966"/>
    <lineage>
        <taxon>Bacteria</taxon>
        <taxon>Pseudomonadati</taxon>
        <taxon>Thermodesulfobacteriota</taxon>
        <taxon>Desulfuromonadia</taxon>
        <taxon>Desulfuromonadales</taxon>
        <taxon>Desulfuromonadaceae</taxon>
        <taxon>Pelobacter</taxon>
    </lineage>
</organism>
<keyword evidence="1" id="KW-0812">Transmembrane</keyword>
<keyword evidence="3" id="KW-1185">Reference proteome</keyword>
<keyword evidence="1" id="KW-0472">Membrane</keyword>
<accession>A1ASA9</accession>
<feature type="transmembrane region" description="Helical" evidence="1">
    <location>
        <begin position="6"/>
        <end position="22"/>
    </location>
</feature>
<reference evidence="2 3" key="1">
    <citation type="submission" date="2006-10" db="EMBL/GenBank/DDBJ databases">
        <title>Complete sequence of chromosome of Pelobacter propionicus DSM 2379.</title>
        <authorList>
            <consortium name="US DOE Joint Genome Institute"/>
            <person name="Copeland A."/>
            <person name="Lucas S."/>
            <person name="Lapidus A."/>
            <person name="Barry K."/>
            <person name="Detter J.C."/>
            <person name="Glavina del Rio T."/>
            <person name="Hammon N."/>
            <person name="Israni S."/>
            <person name="Dalin E."/>
            <person name="Tice H."/>
            <person name="Pitluck S."/>
            <person name="Saunders E."/>
            <person name="Brettin T."/>
            <person name="Bruce D."/>
            <person name="Han C."/>
            <person name="Tapia R."/>
            <person name="Schmutz J."/>
            <person name="Larimer F."/>
            <person name="Land M."/>
            <person name="Hauser L."/>
            <person name="Kyrpides N."/>
            <person name="Kim E."/>
            <person name="Lovley D."/>
            <person name="Richardson P."/>
        </authorList>
    </citation>
    <scope>NUCLEOTIDE SEQUENCE [LARGE SCALE GENOMIC DNA]</scope>
    <source>
        <strain evidence="3">DSM 2379 / NBRC 103807 / OttBd1</strain>
    </source>
</reference>
<dbReference type="AlphaFoldDB" id="A1ASA9"/>
<dbReference type="EMBL" id="CP000482">
    <property type="protein sequence ID" value="ABL00230.1"/>
    <property type="molecule type" value="Genomic_DNA"/>
</dbReference>
<dbReference type="HOGENOM" id="CLU_2410640_0_0_7"/>
<evidence type="ECO:0000256" key="1">
    <source>
        <dbReference type="SAM" id="Phobius"/>
    </source>
</evidence>
<dbReference type="KEGG" id="ppd:Ppro_2625"/>
<proteinExistence type="predicted"/>
<keyword evidence="1" id="KW-1133">Transmembrane helix</keyword>
<name>A1ASA9_PELPD</name>
<evidence type="ECO:0000313" key="3">
    <source>
        <dbReference type="Proteomes" id="UP000006732"/>
    </source>
</evidence>
<gene>
    <name evidence="2" type="ordered locus">Ppro_2625</name>
</gene>
<sequence>MAGAALLLTAALMVGVWWYFKLKGRLLARAYSYLVLQKRPGSTMESSNWMALSIDMYAANQVRQATKEHVDVVFNGSRQALIAEARAQGFRG</sequence>
<protein>
    <submittedName>
        <fullName evidence="2">Uncharacterized protein</fullName>
    </submittedName>
</protein>
<dbReference type="Proteomes" id="UP000006732">
    <property type="component" value="Chromosome"/>
</dbReference>